<dbReference type="PANTHER" id="PTHR13946:SF16">
    <property type="entry name" value="DNA-DIRECTED RNA POLYMERASE II SUBUNIT RPB11"/>
    <property type="match status" value="1"/>
</dbReference>
<dbReference type="Gene3D" id="3.30.1360.10">
    <property type="entry name" value="RNA polymerase, RBP11-like subunit"/>
    <property type="match status" value="1"/>
</dbReference>
<comment type="similarity">
    <text evidence="5">Belongs to the archaeal Rpo11/eukaryotic RPB11/RPC19 RNA polymerase subunit family.</text>
</comment>
<sequence length="142" mass="15976">MNAPDRFELFILPEGVKKVSVEPDTKIPNAATITIQKEDHTLANILRFQLLKDPRVLFAGYKAPHPLEHLFYLKIQTTPETTPVAALSDAINELIGEYGTIRQRFEYDLTRARAEQEARTAGGADFVDMHTGMDTETADLDF</sequence>
<dbReference type="InterPro" id="IPR037685">
    <property type="entry name" value="RBP11"/>
</dbReference>
<dbReference type="HAMAP" id="MF_00261">
    <property type="entry name" value="RNApol_arch_Rpo11"/>
    <property type="match status" value="1"/>
</dbReference>
<evidence type="ECO:0000256" key="5">
    <source>
        <dbReference type="ARBA" id="ARBA00025751"/>
    </source>
</evidence>
<keyword evidence="3" id="KW-0804">Transcription</keyword>
<dbReference type="InterPro" id="IPR022905">
    <property type="entry name" value="Rpo11-like"/>
</dbReference>
<feature type="domain" description="DNA-directed RNA polymerase RBP11-like dimerisation" evidence="6">
    <location>
        <begin position="30"/>
        <end position="103"/>
    </location>
</feature>
<evidence type="ECO:0000256" key="3">
    <source>
        <dbReference type="ARBA" id="ARBA00023163"/>
    </source>
</evidence>
<evidence type="ECO:0000256" key="1">
    <source>
        <dbReference type="ARBA" id="ARBA00004123"/>
    </source>
</evidence>
<proteinExistence type="inferred from homology"/>
<keyword evidence="2 7" id="KW-0240">DNA-directed RNA polymerase</keyword>
<name>A0ABR2W5B6_9FUNG</name>
<dbReference type="InterPro" id="IPR008193">
    <property type="entry name" value="RNA_pol_Rpb11_13-16kDa_CS"/>
</dbReference>
<dbReference type="SUPFAM" id="SSF55257">
    <property type="entry name" value="RBP11-like subunits of RNA polymerase"/>
    <property type="match status" value="1"/>
</dbReference>
<dbReference type="GO" id="GO:0000428">
    <property type="term" value="C:DNA-directed RNA polymerase complex"/>
    <property type="evidence" value="ECO:0007669"/>
    <property type="project" value="UniProtKB-KW"/>
</dbReference>
<evidence type="ECO:0000256" key="2">
    <source>
        <dbReference type="ARBA" id="ARBA00022478"/>
    </source>
</evidence>
<comment type="subcellular location">
    <subcellularLocation>
        <location evidence="1">Nucleus</location>
    </subcellularLocation>
</comment>
<dbReference type="EMBL" id="JASJQH010007005">
    <property type="protein sequence ID" value="KAK9720708.1"/>
    <property type="molecule type" value="Genomic_DNA"/>
</dbReference>
<keyword evidence="8" id="KW-1185">Reference proteome</keyword>
<dbReference type="PROSITE" id="PS01154">
    <property type="entry name" value="RNA_POL_L_13KD"/>
    <property type="match status" value="1"/>
</dbReference>
<organism evidence="7 8">
    <name type="scientific">Basidiobolus ranarum</name>
    <dbReference type="NCBI Taxonomy" id="34480"/>
    <lineage>
        <taxon>Eukaryota</taxon>
        <taxon>Fungi</taxon>
        <taxon>Fungi incertae sedis</taxon>
        <taxon>Zoopagomycota</taxon>
        <taxon>Entomophthoromycotina</taxon>
        <taxon>Basidiobolomycetes</taxon>
        <taxon>Basidiobolales</taxon>
        <taxon>Basidiobolaceae</taxon>
        <taxon>Basidiobolus</taxon>
    </lineage>
</organism>
<gene>
    <name evidence="7" type="primary">RPB11</name>
    <name evidence="7" type="ORF">K7432_003984</name>
</gene>
<dbReference type="PANTHER" id="PTHR13946">
    <property type="entry name" value="DNA-DIRECTED RNA POLYMERASE I,II,III"/>
    <property type="match status" value="1"/>
</dbReference>
<evidence type="ECO:0000259" key="6">
    <source>
        <dbReference type="Pfam" id="PF13656"/>
    </source>
</evidence>
<dbReference type="InterPro" id="IPR036603">
    <property type="entry name" value="RBP11-like"/>
</dbReference>
<reference evidence="7 8" key="1">
    <citation type="submission" date="2023-04" db="EMBL/GenBank/DDBJ databases">
        <title>Genome of Basidiobolus ranarum AG-B5.</title>
        <authorList>
            <person name="Stajich J.E."/>
            <person name="Carter-House D."/>
            <person name="Gryganskyi A."/>
        </authorList>
    </citation>
    <scope>NUCLEOTIDE SEQUENCE [LARGE SCALE GENOMIC DNA]</scope>
    <source>
        <strain evidence="7 8">AG-B5</strain>
    </source>
</reference>
<evidence type="ECO:0000313" key="7">
    <source>
        <dbReference type="EMBL" id="KAK9720708.1"/>
    </source>
</evidence>
<evidence type="ECO:0000256" key="4">
    <source>
        <dbReference type="ARBA" id="ARBA00023242"/>
    </source>
</evidence>
<protein>
    <submittedName>
        <fullName evidence="7">DNA-directed RNA polymerase II core subunit</fullName>
    </submittedName>
</protein>
<dbReference type="CDD" id="cd06926">
    <property type="entry name" value="RNAP_II_RPB11"/>
    <property type="match status" value="1"/>
</dbReference>
<keyword evidence="4" id="KW-0539">Nucleus</keyword>
<dbReference type="Proteomes" id="UP001479436">
    <property type="component" value="Unassembled WGS sequence"/>
</dbReference>
<comment type="caution">
    <text evidence="7">The sequence shown here is derived from an EMBL/GenBank/DDBJ whole genome shotgun (WGS) entry which is preliminary data.</text>
</comment>
<dbReference type="InterPro" id="IPR009025">
    <property type="entry name" value="RBP11-like_dimer"/>
</dbReference>
<evidence type="ECO:0000313" key="8">
    <source>
        <dbReference type="Proteomes" id="UP001479436"/>
    </source>
</evidence>
<accession>A0ABR2W5B6</accession>
<dbReference type="Pfam" id="PF13656">
    <property type="entry name" value="RNA_pol_L_2"/>
    <property type="match status" value="1"/>
</dbReference>